<organism evidence="4">
    <name type="scientific">Hypocrea jecorina (strain QM6a)</name>
    <name type="common">Trichoderma reesei</name>
    <dbReference type="NCBI Taxonomy" id="431241"/>
    <lineage>
        <taxon>Eukaryota</taxon>
        <taxon>Fungi</taxon>
        <taxon>Dikarya</taxon>
        <taxon>Ascomycota</taxon>
        <taxon>Pezizomycotina</taxon>
        <taxon>Sordariomycetes</taxon>
        <taxon>Hypocreomycetidae</taxon>
        <taxon>Hypocreales</taxon>
        <taxon>Hypocreaceae</taxon>
        <taxon>Trichoderma</taxon>
    </lineage>
</organism>
<dbReference type="Pfam" id="PF12417">
    <property type="entry name" value="DUF3669"/>
    <property type="match status" value="1"/>
</dbReference>
<accession>G0RG48</accession>
<dbReference type="STRING" id="431241.G0RG48"/>
<proteinExistence type="predicted"/>
<evidence type="ECO:0000313" key="4">
    <source>
        <dbReference type="Proteomes" id="UP000008984"/>
    </source>
</evidence>
<dbReference type="OrthoDB" id="2993351at2759"/>
<gene>
    <name evidence="3" type="ORF">TRIREDRAFT_105843</name>
</gene>
<dbReference type="HOGENOM" id="CLU_392807_0_0_1"/>
<feature type="domain" description="DUF3669" evidence="2">
    <location>
        <begin position="608"/>
        <end position="672"/>
    </location>
</feature>
<feature type="compositionally biased region" description="Polar residues" evidence="1">
    <location>
        <begin position="574"/>
        <end position="592"/>
    </location>
</feature>
<feature type="region of interest" description="Disordered" evidence="1">
    <location>
        <begin position="570"/>
        <end position="597"/>
    </location>
</feature>
<dbReference type="EMBL" id="GL985061">
    <property type="protein sequence ID" value="EGR49716.1"/>
    <property type="molecule type" value="Genomic_DNA"/>
</dbReference>
<protein>
    <submittedName>
        <fullName evidence="3">Predicted protein</fullName>
    </submittedName>
</protein>
<keyword evidence="4" id="KW-1185">Reference proteome</keyword>
<dbReference type="PANTHER" id="PTHR40780">
    <property type="entry name" value="DUF3669 DOMAIN-CONTAINING PROTEIN"/>
    <property type="match status" value="1"/>
</dbReference>
<dbReference type="PANTHER" id="PTHR40780:SF2">
    <property type="entry name" value="DUF3669 DOMAIN-CONTAINING PROTEIN"/>
    <property type="match status" value="1"/>
</dbReference>
<dbReference type="eggNOG" id="ENOG502SHT4">
    <property type="taxonomic scope" value="Eukaryota"/>
</dbReference>
<dbReference type="InterPro" id="IPR022137">
    <property type="entry name" value="Znf_prot_DUF3669"/>
</dbReference>
<evidence type="ECO:0000259" key="2">
    <source>
        <dbReference type="Pfam" id="PF12417"/>
    </source>
</evidence>
<dbReference type="RefSeq" id="XP_006964089.1">
    <property type="nucleotide sequence ID" value="XM_006964027.1"/>
</dbReference>
<reference evidence="3 4" key="1">
    <citation type="journal article" date="2008" name="Nat. Biotechnol.">
        <title>Genome sequencing and analysis of the biomass-degrading fungus Trichoderma reesei (syn. Hypocrea jecorina).</title>
        <authorList>
            <person name="Martinez D."/>
            <person name="Berka R.M."/>
            <person name="Henrissat B."/>
            <person name="Saloheimo M."/>
            <person name="Arvas M."/>
            <person name="Baker S.E."/>
            <person name="Chapman J."/>
            <person name="Chertkov O."/>
            <person name="Coutinho P.M."/>
            <person name="Cullen D."/>
            <person name="Danchin E.G."/>
            <person name="Grigoriev I.V."/>
            <person name="Harris P."/>
            <person name="Jackson M."/>
            <person name="Kubicek C.P."/>
            <person name="Han C.S."/>
            <person name="Ho I."/>
            <person name="Larrondo L.F."/>
            <person name="de Leon A.L."/>
            <person name="Magnuson J.K."/>
            <person name="Merino S."/>
            <person name="Misra M."/>
            <person name="Nelson B."/>
            <person name="Putnam N."/>
            <person name="Robbertse B."/>
            <person name="Salamov A.A."/>
            <person name="Schmoll M."/>
            <person name="Terry A."/>
            <person name="Thayer N."/>
            <person name="Westerholm-Parvinen A."/>
            <person name="Schoch C.L."/>
            <person name="Yao J."/>
            <person name="Barabote R."/>
            <person name="Nelson M.A."/>
            <person name="Detter C."/>
            <person name="Bruce D."/>
            <person name="Kuske C.R."/>
            <person name="Xie G."/>
            <person name="Richardson P."/>
            <person name="Rokhsar D.S."/>
            <person name="Lucas S.M."/>
            <person name="Rubin E.M."/>
            <person name="Dunn-Coleman N."/>
            <person name="Ward M."/>
            <person name="Brettin T.S."/>
        </authorList>
    </citation>
    <scope>NUCLEOTIDE SEQUENCE [LARGE SCALE GENOMIC DNA]</scope>
    <source>
        <strain evidence="3 4">QM6a</strain>
    </source>
</reference>
<dbReference type="KEGG" id="tre:TRIREDRAFT_105843"/>
<dbReference type="GeneID" id="18481118"/>
<dbReference type="VEuPathDB" id="FungiDB:TRIREDRAFT_105843"/>
<sequence>MIAASEDALNNVSCLRRIFSVIGPFPRVLTEVSLITKSPWAFAAVLEISNPVRGFGQQQLFCCTLSRQSIPETYRRLTLAAYTQDTLDSASPARLRGKSNTNVAAHVGSRKQISSYHRTPSHTSIRVQGCDDFILPLLTPHLSRFGEPTSDATETQQASAIRPQSILSPSRSRPLATKKTGFEKVCETPIRALWLVVITVCGPAHIDQDPITEIYQMLLHPSVAFHGFDYLLANVICWSLQPEPRNTDLAGMYFALNLALRDYFCQLCRRASCHASGDFSDQRRHLIFTIWRLRHVEQIPEQHQGTALCAPGTHHLPMISPYFPEWLQIAAFLERVTESPPDTAPVNEGSIIRLANLSTDLTSVFTLSSIPSDTDSTEVVPPTSPTSQRRRIGDLDYHQDLHNNIWGQFQEWGFTAVNVPESLFLDLEDISSNLDGWQQLAMKAGPRSRASENALVAEQIRLLPDPIRRALVSKLGEPTFKALAEASSSNADCVARLYLGRKGCGCQTTLFLLEKCRSMNLRQMLKINMDVEVMARKVAVSMALLHWGAKVDGRGVKFVLGGSCEMTSRDEIPVSSSHSTGSPGTASSTNGGRSWAARQEATRRTTKLWLLDFHRVRPMTMDNEGLANASRAIWFNEPFFPRPLQSMQIQKKAWNAFAMSYIAASDIILRENDEKEFLELPRLVICRLVHLEKKLGPSRDAE</sequence>
<dbReference type="Proteomes" id="UP000008984">
    <property type="component" value="Unassembled WGS sequence"/>
</dbReference>
<evidence type="ECO:0000256" key="1">
    <source>
        <dbReference type="SAM" id="MobiDB-lite"/>
    </source>
</evidence>
<evidence type="ECO:0000313" key="3">
    <source>
        <dbReference type="EMBL" id="EGR49716.1"/>
    </source>
</evidence>
<dbReference type="AlphaFoldDB" id="G0RG48"/>
<name>G0RG48_HYPJQ</name>